<dbReference type="InterPro" id="IPR011050">
    <property type="entry name" value="Pectin_lyase_fold/virulence"/>
</dbReference>
<dbReference type="AlphaFoldDB" id="X1NGU0"/>
<evidence type="ECO:0000256" key="2">
    <source>
        <dbReference type="ARBA" id="ARBA00022737"/>
    </source>
</evidence>
<evidence type="ECO:0000313" key="5">
    <source>
        <dbReference type="EMBL" id="GAI17894.1"/>
    </source>
</evidence>
<dbReference type="Gene3D" id="2.160.20.10">
    <property type="entry name" value="Single-stranded right-handed beta-helix, Pectin lyase-like"/>
    <property type="match status" value="1"/>
</dbReference>
<dbReference type="InterPro" id="IPR012334">
    <property type="entry name" value="Pectin_lyas_fold"/>
</dbReference>
<gene>
    <name evidence="5" type="ORF">S06H3_09834</name>
</gene>
<keyword evidence="2" id="KW-0677">Repeat</keyword>
<feature type="non-terminal residue" evidence="5">
    <location>
        <position position="286"/>
    </location>
</feature>
<reference evidence="5" key="1">
    <citation type="journal article" date="2014" name="Front. Microbiol.">
        <title>High frequency of phylogenetically diverse reductive dehalogenase-homologous genes in deep subseafloor sedimentary metagenomes.</title>
        <authorList>
            <person name="Kawai M."/>
            <person name="Futagami T."/>
            <person name="Toyoda A."/>
            <person name="Takaki Y."/>
            <person name="Nishi S."/>
            <person name="Hori S."/>
            <person name="Arai W."/>
            <person name="Tsubouchi T."/>
            <person name="Morono Y."/>
            <person name="Uchiyama I."/>
            <person name="Ito T."/>
            <person name="Fujiyama A."/>
            <person name="Inagaki F."/>
            <person name="Takami H."/>
        </authorList>
    </citation>
    <scope>NUCLEOTIDE SEQUENCE</scope>
    <source>
        <strain evidence="5">Expedition CK06-06</strain>
    </source>
</reference>
<dbReference type="SUPFAM" id="SSF51126">
    <property type="entry name" value="Pectin lyase-like"/>
    <property type="match status" value="1"/>
</dbReference>
<evidence type="ECO:0000259" key="4">
    <source>
        <dbReference type="Pfam" id="PF13229"/>
    </source>
</evidence>
<feature type="non-terminal residue" evidence="5">
    <location>
        <position position="1"/>
    </location>
</feature>
<accession>X1NGU0</accession>
<dbReference type="InterPro" id="IPR039448">
    <property type="entry name" value="Beta_helix"/>
</dbReference>
<protein>
    <recommendedName>
        <fullName evidence="4">Right handed beta helix domain-containing protein</fullName>
    </recommendedName>
</protein>
<comment type="pathway">
    <text evidence="1">Protein modification; protein ubiquitination.</text>
</comment>
<keyword evidence="3" id="KW-0833">Ubl conjugation pathway</keyword>
<feature type="domain" description="Right handed beta helix" evidence="4">
    <location>
        <begin position="2"/>
        <end position="116"/>
    </location>
</feature>
<evidence type="ECO:0000256" key="1">
    <source>
        <dbReference type="ARBA" id="ARBA00004906"/>
    </source>
</evidence>
<dbReference type="InterPro" id="IPR006626">
    <property type="entry name" value="PbH1"/>
</dbReference>
<dbReference type="Pfam" id="PF13229">
    <property type="entry name" value="Beta_helix"/>
    <property type="match status" value="1"/>
</dbReference>
<dbReference type="EMBL" id="BARV01004417">
    <property type="protein sequence ID" value="GAI17894.1"/>
    <property type="molecule type" value="Genomic_DNA"/>
</dbReference>
<dbReference type="InterPro" id="IPR022441">
    <property type="entry name" value="Para_beta_helix_rpt-2"/>
</dbReference>
<sequence length="286" mass="29950">DATIENNEITEADDDGGIVFAGGNKGNTISGNTISDNDVSGIVFAGAGSDDNVIEGNTISGNDPNGIEVTGSGTTALVIQGNDITENDDDGILIEEWADSNVIVFNNLVDNDDDAIDNDTSPAVAVDAILNWWGTDDSDDIDTEFEGDVTNDDFEPFLTDTVDAIFTGYNAAAADDELDAEDEAGVVITLDKDADRIKAGAYAANPEGEDPPDPAVAYYDVYVAGGTAAEADIKLYVSGINEDMAAFMWSLATDKWVDSSDTYEVSVSEYGGYVIVEGVDVDDLGG</sequence>
<organism evidence="5">
    <name type="scientific">marine sediment metagenome</name>
    <dbReference type="NCBI Taxonomy" id="412755"/>
    <lineage>
        <taxon>unclassified sequences</taxon>
        <taxon>metagenomes</taxon>
        <taxon>ecological metagenomes</taxon>
    </lineage>
</organism>
<dbReference type="PANTHER" id="PTHR22990:SF15">
    <property type="entry name" value="F-BOX ONLY PROTEIN 10"/>
    <property type="match status" value="1"/>
</dbReference>
<comment type="caution">
    <text evidence="5">The sequence shown here is derived from an EMBL/GenBank/DDBJ whole genome shotgun (WGS) entry which is preliminary data.</text>
</comment>
<dbReference type="SMART" id="SM00710">
    <property type="entry name" value="PbH1"/>
    <property type="match status" value="5"/>
</dbReference>
<name>X1NGU0_9ZZZZ</name>
<evidence type="ECO:0000256" key="3">
    <source>
        <dbReference type="ARBA" id="ARBA00022786"/>
    </source>
</evidence>
<dbReference type="PANTHER" id="PTHR22990">
    <property type="entry name" value="F-BOX ONLY PROTEIN"/>
    <property type="match status" value="1"/>
</dbReference>
<dbReference type="NCBIfam" id="TIGR03804">
    <property type="entry name" value="para_beta_helix"/>
    <property type="match status" value="1"/>
</dbReference>
<proteinExistence type="predicted"/>
<dbReference type="InterPro" id="IPR051550">
    <property type="entry name" value="SCF-Subunits/Alg-Epimerases"/>
</dbReference>